<protein>
    <submittedName>
        <fullName evidence="2">Uncharacterized protein</fullName>
    </submittedName>
</protein>
<reference evidence="2 3" key="1">
    <citation type="journal article" date="2023" name="Elife">
        <title>Identification of key yeast species and microbe-microbe interactions impacting larval growth of Drosophila in the wild.</title>
        <authorList>
            <person name="Mure A."/>
            <person name="Sugiura Y."/>
            <person name="Maeda R."/>
            <person name="Honda K."/>
            <person name="Sakurai N."/>
            <person name="Takahashi Y."/>
            <person name="Watada M."/>
            <person name="Katoh T."/>
            <person name="Gotoh A."/>
            <person name="Gotoh Y."/>
            <person name="Taniguchi I."/>
            <person name="Nakamura K."/>
            <person name="Hayashi T."/>
            <person name="Katayama T."/>
            <person name="Uemura T."/>
            <person name="Hattori Y."/>
        </authorList>
    </citation>
    <scope>NUCLEOTIDE SEQUENCE [LARGE SCALE GENOMIC DNA]</scope>
    <source>
        <strain evidence="2 3">SB-73</strain>
    </source>
</reference>
<dbReference type="EMBL" id="BTGC01000008">
    <property type="protein sequence ID" value="GMM52314.1"/>
    <property type="molecule type" value="Genomic_DNA"/>
</dbReference>
<gene>
    <name evidence="2" type="ORF">DASB73_032770</name>
</gene>
<accession>A0AAV5RLC1</accession>
<feature type="compositionally biased region" description="Low complexity" evidence="1">
    <location>
        <begin position="80"/>
        <end position="101"/>
    </location>
</feature>
<keyword evidence="3" id="KW-1185">Reference proteome</keyword>
<name>A0AAV5RLC1_STABA</name>
<sequence>MTTVEEIGNLEELLARIREVRALLPDIMGTLAQVPDDTDCTVLFNDILATVSKWQAQYELLDSKREELEPIMASLLNETSNNNSNNNNNNSNNNSNNINNNDEVDLTQF</sequence>
<evidence type="ECO:0000313" key="2">
    <source>
        <dbReference type="EMBL" id="GMM52314.1"/>
    </source>
</evidence>
<comment type="caution">
    <text evidence="2">The sequence shown here is derived from an EMBL/GenBank/DDBJ whole genome shotgun (WGS) entry which is preliminary data.</text>
</comment>
<dbReference type="Proteomes" id="UP001362899">
    <property type="component" value="Unassembled WGS sequence"/>
</dbReference>
<evidence type="ECO:0000313" key="3">
    <source>
        <dbReference type="Proteomes" id="UP001362899"/>
    </source>
</evidence>
<organism evidence="2 3">
    <name type="scientific">Starmerella bacillaris</name>
    <name type="common">Yeast</name>
    <name type="synonym">Candida zemplinina</name>
    <dbReference type="NCBI Taxonomy" id="1247836"/>
    <lineage>
        <taxon>Eukaryota</taxon>
        <taxon>Fungi</taxon>
        <taxon>Dikarya</taxon>
        <taxon>Ascomycota</taxon>
        <taxon>Saccharomycotina</taxon>
        <taxon>Dipodascomycetes</taxon>
        <taxon>Dipodascales</taxon>
        <taxon>Trichomonascaceae</taxon>
        <taxon>Starmerella</taxon>
    </lineage>
</organism>
<evidence type="ECO:0000256" key="1">
    <source>
        <dbReference type="SAM" id="MobiDB-lite"/>
    </source>
</evidence>
<feature type="region of interest" description="Disordered" evidence="1">
    <location>
        <begin position="73"/>
        <end position="109"/>
    </location>
</feature>
<proteinExistence type="predicted"/>
<dbReference type="AlphaFoldDB" id="A0AAV5RLC1"/>